<gene>
    <name evidence="1" type="ORF">COW86_03115</name>
</gene>
<evidence type="ECO:0000313" key="2">
    <source>
        <dbReference type="Proteomes" id="UP000230159"/>
    </source>
</evidence>
<accession>A0A2H0D050</accession>
<dbReference type="AlphaFoldDB" id="A0A2H0D050"/>
<proteinExistence type="predicted"/>
<sequence>MNPEETIPKNLEMGEEDSREQEEKIIFSEQEIVELFREYARSSNREMANKEEEKIIKSDLAYEKMEPKEQKKVWQYVLDFFYYVENQHFKERKKEEQQLLDIYRRKDRADYLKRVLSGEGFDVSKVDDAVLSKVWMWQLNEMYSRKFENDYRGEEGFPPAHNEPICLRDILDDPKFGKNPPYNVEWVADKLIKSTGGDNFKASIIKNYGYEYNSKYSESGHEKEFFVSKLQDLYQNVLQGKEDELKAMKKLDRIISDIKYGVQRQIESDSSISDLNRKEKLFKSDLVWKKLTKIYSDWLFSAIQRRRLKVSGVSDEKITNYQLVQTRGYDNGDLILQGIPPEEIIMAKPGKYVIQYGFRRDEFKLYPWGWREDVFSDHIIDI</sequence>
<name>A0A2H0D050_9BACT</name>
<dbReference type="Proteomes" id="UP000230159">
    <property type="component" value="Unassembled WGS sequence"/>
</dbReference>
<dbReference type="EMBL" id="PCTN01000136">
    <property type="protein sequence ID" value="PIP75555.1"/>
    <property type="molecule type" value="Genomic_DNA"/>
</dbReference>
<protein>
    <submittedName>
        <fullName evidence="1">Uncharacterized protein</fullName>
    </submittedName>
</protein>
<reference evidence="1 2" key="1">
    <citation type="submission" date="2017-09" db="EMBL/GenBank/DDBJ databases">
        <title>Depth-based differentiation of microbial function through sediment-hosted aquifers and enrichment of novel symbionts in the deep terrestrial subsurface.</title>
        <authorList>
            <person name="Probst A.J."/>
            <person name="Ladd B."/>
            <person name="Jarett J.K."/>
            <person name="Geller-Mcgrath D.E."/>
            <person name="Sieber C.M."/>
            <person name="Emerson J.B."/>
            <person name="Anantharaman K."/>
            <person name="Thomas B.C."/>
            <person name="Malmstrom R."/>
            <person name="Stieglmeier M."/>
            <person name="Klingl A."/>
            <person name="Woyke T."/>
            <person name="Ryan C.M."/>
            <person name="Banfield J.F."/>
        </authorList>
    </citation>
    <scope>NUCLEOTIDE SEQUENCE [LARGE SCALE GENOMIC DNA]</scope>
    <source>
        <strain evidence="1">CG22_combo_CG10-13_8_21_14_all_39_9</strain>
    </source>
</reference>
<evidence type="ECO:0000313" key="1">
    <source>
        <dbReference type="EMBL" id="PIP75555.1"/>
    </source>
</evidence>
<organism evidence="1 2">
    <name type="scientific">Candidatus Kuenenbacteria bacterium CG22_combo_CG10-13_8_21_14_all_39_9</name>
    <dbReference type="NCBI Taxonomy" id="1974621"/>
    <lineage>
        <taxon>Bacteria</taxon>
        <taxon>Candidatus Kueneniibacteriota</taxon>
    </lineage>
</organism>
<comment type="caution">
    <text evidence="1">The sequence shown here is derived from an EMBL/GenBank/DDBJ whole genome shotgun (WGS) entry which is preliminary data.</text>
</comment>